<dbReference type="Pfam" id="PF00627">
    <property type="entry name" value="UBA"/>
    <property type="match status" value="1"/>
</dbReference>
<feature type="compositionally biased region" description="Low complexity" evidence="1">
    <location>
        <begin position="75"/>
        <end position="94"/>
    </location>
</feature>
<feature type="compositionally biased region" description="Low complexity" evidence="1">
    <location>
        <begin position="228"/>
        <end position="242"/>
    </location>
</feature>
<reference evidence="4 5" key="1">
    <citation type="submission" date="2019-03" db="EMBL/GenBank/DDBJ databases">
        <title>Sequencing 23 genomes of Wallemia ichthyophaga.</title>
        <authorList>
            <person name="Gostincar C."/>
        </authorList>
    </citation>
    <scope>NUCLEOTIDE SEQUENCE [LARGE SCALE GENOMIC DNA]</scope>
    <source>
        <strain evidence="4 5">EXF-8621</strain>
    </source>
</reference>
<dbReference type="PROSITE" id="PS50053">
    <property type="entry name" value="UBIQUITIN_2"/>
    <property type="match status" value="1"/>
</dbReference>
<dbReference type="GO" id="GO:0005829">
    <property type="term" value="C:cytosol"/>
    <property type="evidence" value="ECO:0007669"/>
    <property type="project" value="TreeGrafter"/>
</dbReference>
<feature type="region of interest" description="Disordered" evidence="1">
    <location>
        <begin position="72"/>
        <end position="107"/>
    </location>
</feature>
<feature type="compositionally biased region" description="Polar residues" evidence="1">
    <location>
        <begin position="95"/>
        <end position="105"/>
    </location>
</feature>
<name>A0A4T0H369_WALIC</name>
<proteinExistence type="predicted"/>
<evidence type="ECO:0000259" key="3">
    <source>
        <dbReference type="PROSITE" id="PS50053"/>
    </source>
</evidence>
<feature type="domain" description="UBA" evidence="2">
    <location>
        <begin position="296"/>
        <end position="334"/>
    </location>
</feature>
<dbReference type="Proteomes" id="UP000306954">
    <property type="component" value="Unassembled WGS sequence"/>
</dbReference>
<evidence type="ECO:0000256" key="1">
    <source>
        <dbReference type="SAM" id="MobiDB-lite"/>
    </source>
</evidence>
<dbReference type="InterPro" id="IPR015940">
    <property type="entry name" value="UBA"/>
</dbReference>
<dbReference type="Pfam" id="PF00240">
    <property type="entry name" value="ubiquitin"/>
    <property type="match status" value="1"/>
</dbReference>
<evidence type="ECO:0000313" key="4">
    <source>
        <dbReference type="EMBL" id="TIB09746.1"/>
    </source>
</evidence>
<organism evidence="4 5">
    <name type="scientific">Wallemia ichthyophaga</name>
    <dbReference type="NCBI Taxonomy" id="245174"/>
    <lineage>
        <taxon>Eukaryota</taxon>
        <taxon>Fungi</taxon>
        <taxon>Dikarya</taxon>
        <taxon>Basidiomycota</taxon>
        <taxon>Wallemiomycotina</taxon>
        <taxon>Wallemiomycetes</taxon>
        <taxon>Wallemiales</taxon>
        <taxon>Wallemiaceae</taxon>
        <taxon>Wallemia</taxon>
    </lineage>
</organism>
<dbReference type="PROSITE" id="PS50030">
    <property type="entry name" value="UBA"/>
    <property type="match status" value="1"/>
</dbReference>
<dbReference type="PANTHER" id="PTHR10677">
    <property type="entry name" value="UBIQUILIN"/>
    <property type="match status" value="1"/>
</dbReference>
<evidence type="ECO:0008006" key="6">
    <source>
        <dbReference type="Google" id="ProtNLM"/>
    </source>
</evidence>
<dbReference type="AlphaFoldDB" id="A0A4T0H369"/>
<dbReference type="GO" id="GO:0006511">
    <property type="term" value="P:ubiquitin-dependent protein catabolic process"/>
    <property type="evidence" value="ECO:0007669"/>
    <property type="project" value="TreeGrafter"/>
</dbReference>
<dbReference type="SUPFAM" id="SSF54236">
    <property type="entry name" value="Ubiquitin-like"/>
    <property type="match status" value="1"/>
</dbReference>
<dbReference type="InterPro" id="IPR009060">
    <property type="entry name" value="UBA-like_sf"/>
</dbReference>
<sequence length="414" mass="44092">MVQFIIRASNDLKIPIDIDAEKTVLELKHHVQTLNAEYPAERLRLIYSGKVLKDEEQLSKYSIAEGNTVHMVKGAPKSTPSSSSAQPATAAPTPEQNGIPSTLSTGAGAHDSLIEQLGSSRVAGALNSQGIDVTNPNMLQDLMSSPEFSNQMSRMMSDPSMLDQVLNSPQFASLPADRREHMRQTMQSPLSMMSNPETIRAMMQAQRAFGGGDGAGGQGFPPPGSLGQQPNAQGEQQQQQQQDPMAGIQNLQNLLGGAGGLGGLGGLGGMGGMGGLGGMGGFGGFGQPSQNTDQRPPEERYETQLSQLTGMGFTDANKNIRALMATGGDINAAMGDSPMSIEAGPRRMLFDFMLENDKVHITATQLVYVLSAIDYNYVLVKVVDSMGRDHTTVVGDEIKVPTSYIDFNNDIDST</sequence>
<evidence type="ECO:0000313" key="5">
    <source>
        <dbReference type="Proteomes" id="UP000306954"/>
    </source>
</evidence>
<dbReference type="CDD" id="cd14399">
    <property type="entry name" value="UBA_PLICs"/>
    <property type="match status" value="1"/>
</dbReference>
<dbReference type="PANTHER" id="PTHR10677:SF3">
    <property type="entry name" value="FI07626P-RELATED"/>
    <property type="match status" value="1"/>
</dbReference>
<gene>
    <name evidence="4" type="ORF">E3P90_03149</name>
</gene>
<feature type="compositionally biased region" description="Gly residues" evidence="1">
    <location>
        <begin position="209"/>
        <end position="219"/>
    </location>
</feature>
<dbReference type="SMART" id="SM00213">
    <property type="entry name" value="UBQ"/>
    <property type="match status" value="1"/>
</dbReference>
<dbReference type="EMBL" id="SPOF01000038">
    <property type="protein sequence ID" value="TIB09746.1"/>
    <property type="molecule type" value="Genomic_DNA"/>
</dbReference>
<dbReference type="GO" id="GO:0031593">
    <property type="term" value="F:polyubiquitin modification-dependent protein binding"/>
    <property type="evidence" value="ECO:0007669"/>
    <property type="project" value="TreeGrafter"/>
</dbReference>
<feature type="domain" description="Ubiquitin-like" evidence="3">
    <location>
        <begin position="2"/>
        <end position="72"/>
    </location>
</feature>
<comment type="caution">
    <text evidence="4">The sequence shown here is derived from an EMBL/GenBank/DDBJ whole genome shotgun (WGS) entry which is preliminary data.</text>
</comment>
<dbReference type="InterPro" id="IPR000626">
    <property type="entry name" value="Ubiquitin-like_dom"/>
</dbReference>
<accession>A0A4T0H369</accession>
<dbReference type="InterPro" id="IPR029071">
    <property type="entry name" value="Ubiquitin-like_domsf"/>
</dbReference>
<feature type="region of interest" description="Disordered" evidence="1">
    <location>
        <begin position="280"/>
        <end position="301"/>
    </location>
</feature>
<dbReference type="Gene3D" id="1.10.8.10">
    <property type="entry name" value="DNA helicase RuvA subunit, C-terminal domain"/>
    <property type="match status" value="1"/>
</dbReference>
<dbReference type="InterPro" id="IPR015496">
    <property type="entry name" value="Ubiquilin"/>
</dbReference>
<protein>
    <recommendedName>
        <fullName evidence="6">Ubiquitin-like domain-containing protein</fullName>
    </recommendedName>
</protein>
<dbReference type="SUPFAM" id="SSF46934">
    <property type="entry name" value="UBA-like"/>
    <property type="match status" value="1"/>
</dbReference>
<dbReference type="Gene3D" id="3.10.20.90">
    <property type="entry name" value="Phosphatidylinositol 3-kinase Catalytic Subunit, Chain A, domain 1"/>
    <property type="match status" value="1"/>
</dbReference>
<evidence type="ECO:0000259" key="2">
    <source>
        <dbReference type="PROSITE" id="PS50030"/>
    </source>
</evidence>
<feature type="region of interest" description="Disordered" evidence="1">
    <location>
        <begin position="208"/>
        <end position="244"/>
    </location>
</feature>